<name>A0ABV2HH78_9HYPH</name>
<dbReference type="EMBL" id="JBEPLI010000008">
    <property type="protein sequence ID" value="MET3589848.1"/>
    <property type="molecule type" value="Genomic_DNA"/>
</dbReference>
<protein>
    <submittedName>
        <fullName evidence="1">Uncharacterized protein</fullName>
    </submittedName>
</protein>
<keyword evidence="2" id="KW-1185">Reference proteome</keyword>
<comment type="caution">
    <text evidence="1">The sequence shown here is derived from an EMBL/GenBank/DDBJ whole genome shotgun (WGS) entry which is preliminary data.</text>
</comment>
<evidence type="ECO:0000313" key="2">
    <source>
        <dbReference type="Proteomes" id="UP001549086"/>
    </source>
</evidence>
<reference evidence="1 2" key="1">
    <citation type="submission" date="2024-06" db="EMBL/GenBank/DDBJ databases">
        <title>Genomic Encyclopedia of Type Strains, Phase IV (KMG-IV): sequencing the most valuable type-strain genomes for metagenomic binning, comparative biology and taxonomic classification.</title>
        <authorList>
            <person name="Goeker M."/>
        </authorList>
    </citation>
    <scope>NUCLEOTIDE SEQUENCE [LARGE SCALE GENOMIC DNA]</scope>
    <source>
        <strain evidence="1 2">DSM 23649</strain>
    </source>
</reference>
<gene>
    <name evidence="1" type="ORF">ABID23_000936</name>
</gene>
<evidence type="ECO:0000313" key="1">
    <source>
        <dbReference type="EMBL" id="MET3589848.1"/>
    </source>
</evidence>
<sequence>MLNGFVFTPLMGAGAKEGACFKRCFGKTREYVTQWRFVVV</sequence>
<proteinExistence type="predicted"/>
<dbReference type="Proteomes" id="UP001549086">
    <property type="component" value="Unassembled WGS sequence"/>
</dbReference>
<dbReference type="RefSeq" id="WP_354189741.1">
    <property type="nucleotide sequence ID" value="NZ_JBEPLI010000008.1"/>
</dbReference>
<accession>A0ABV2HH78</accession>
<organism evidence="1 2">
    <name type="scientific">Bartonella silvatica</name>
    <dbReference type="NCBI Taxonomy" id="357760"/>
    <lineage>
        <taxon>Bacteria</taxon>
        <taxon>Pseudomonadati</taxon>
        <taxon>Pseudomonadota</taxon>
        <taxon>Alphaproteobacteria</taxon>
        <taxon>Hyphomicrobiales</taxon>
        <taxon>Bartonellaceae</taxon>
        <taxon>Bartonella</taxon>
    </lineage>
</organism>